<comment type="caution">
    <text evidence="5">The sequence shown here is derived from an EMBL/GenBank/DDBJ whole genome shotgun (WGS) entry which is preliminary data.</text>
</comment>
<evidence type="ECO:0000313" key="5">
    <source>
        <dbReference type="EMBL" id="SIQ03150.1"/>
    </source>
</evidence>
<dbReference type="InterPro" id="IPR016166">
    <property type="entry name" value="FAD-bd_PCMH"/>
</dbReference>
<keyword evidence="2" id="KW-0274">FAD</keyword>
<dbReference type="SUPFAM" id="SSF56176">
    <property type="entry name" value="FAD-binding/transporter-associated domain-like"/>
    <property type="match status" value="1"/>
</dbReference>
<gene>
    <name evidence="5" type="ORF">SAMN05421828_10111</name>
</gene>
<dbReference type="GO" id="GO:0016491">
    <property type="term" value="F:oxidoreductase activity"/>
    <property type="evidence" value="ECO:0007669"/>
    <property type="project" value="UniProtKB-KW"/>
</dbReference>
<dbReference type="Gene3D" id="3.30.43.10">
    <property type="entry name" value="Uridine Diphospho-n-acetylenolpyruvylglucosamine Reductase, domain 2"/>
    <property type="match status" value="1"/>
</dbReference>
<keyword evidence="6" id="KW-1185">Reference proteome</keyword>
<dbReference type="InterPro" id="IPR036318">
    <property type="entry name" value="FAD-bd_PCMH-like_sf"/>
</dbReference>
<dbReference type="SUPFAM" id="SSF55447">
    <property type="entry name" value="CO dehydrogenase flavoprotein C-terminal domain-like"/>
    <property type="match status" value="1"/>
</dbReference>
<dbReference type="PANTHER" id="PTHR42659">
    <property type="entry name" value="XANTHINE DEHYDROGENASE SUBUNIT C-RELATED"/>
    <property type="match status" value="1"/>
</dbReference>
<dbReference type="OrthoDB" id="9793944at2"/>
<proteinExistence type="predicted"/>
<dbReference type="Pfam" id="PF00941">
    <property type="entry name" value="FAD_binding_5"/>
    <property type="match status" value="1"/>
</dbReference>
<dbReference type="PROSITE" id="PS51387">
    <property type="entry name" value="FAD_PCMH"/>
    <property type="match status" value="1"/>
</dbReference>
<name>A0A8G2CHB7_ACIRU</name>
<feature type="domain" description="FAD-binding PCMH-type" evidence="4">
    <location>
        <begin position="1"/>
        <end position="177"/>
    </location>
</feature>
<dbReference type="GO" id="GO:0071949">
    <property type="term" value="F:FAD binding"/>
    <property type="evidence" value="ECO:0007669"/>
    <property type="project" value="InterPro"/>
</dbReference>
<evidence type="ECO:0000259" key="4">
    <source>
        <dbReference type="PROSITE" id="PS51387"/>
    </source>
</evidence>
<dbReference type="EMBL" id="FTNE01000001">
    <property type="protein sequence ID" value="SIQ03150.1"/>
    <property type="molecule type" value="Genomic_DNA"/>
</dbReference>
<dbReference type="FunFam" id="3.30.465.10:FF:000017">
    <property type="entry name" value="Xanthine dehydrogenase, FAD binding subunit"/>
    <property type="match status" value="1"/>
</dbReference>
<dbReference type="InterPro" id="IPR005107">
    <property type="entry name" value="CO_DH_flav_C"/>
</dbReference>
<protein>
    <submittedName>
        <fullName evidence="5">Carbon-monoxide dehydrogenase medium subunit</fullName>
    </submittedName>
</protein>
<dbReference type="Gene3D" id="3.30.465.10">
    <property type="match status" value="1"/>
</dbReference>
<dbReference type="SMART" id="SM01092">
    <property type="entry name" value="CO_deh_flav_C"/>
    <property type="match status" value="1"/>
</dbReference>
<reference evidence="5 6" key="1">
    <citation type="submission" date="2017-01" db="EMBL/GenBank/DDBJ databases">
        <authorList>
            <person name="Varghese N."/>
            <person name="Submissions S."/>
        </authorList>
    </citation>
    <scope>NUCLEOTIDE SEQUENCE [LARGE SCALE GENOMIC DNA]</scope>
    <source>
        <strain evidence="5 6">ATCC 35905</strain>
    </source>
</reference>
<dbReference type="InterPro" id="IPR051312">
    <property type="entry name" value="Diverse_Substr_Oxidored"/>
</dbReference>
<dbReference type="Gene3D" id="3.30.390.50">
    <property type="entry name" value="CO dehydrogenase flavoprotein, C-terminal domain"/>
    <property type="match status" value="1"/>
</dbReference>
<evidence type="ECO:0000256" key="3">
    <source>
        <dbReference type="ARBA" id="ARBA00023002"/>
    </source>
</evidence>
<dbReference type="InterPro" id="IPR016167">
    <property type="entry name" value="FAD-bd_PCMH_sub1"/>
</dbReference>
<organism evidence="5 6">
    <name type="scientific">Acidiphilium rubrum</name>
    <dbReference type="NCBI Taxonomy" id="526"/>
    <lineage>
        <taxon>Bacteria</taxon>
        <taxon>Pseudomonadati</taxon>
        <taxon>Pseudomonadota</taxon>
        <taxon>Alphaproteobacteria</taxon>
        <taxon>Acetobacterales</taxon>
        <taxon>Acidocellaceae</taxon>
        <taxon>Acidiphilium</taxon>
    </lineage>
</organism>
<dbReference type="InterPro" id="IPR016169">
    <property type="entry name" value="FAD-bd_PCMH_sub2"/>
</dbReference>
<sequence length="275" mass="28837">MKAAAFDYIRPETLGAAITLLSKHGPDAKLIAGGQSLLPALNLRLSAPGLLIDIGRLAELRDITLADRTLHIGAGCTHAHVMNHPIVQRHAPLIARALTEVAHPAIRARGTFGGSLANADPAAELPACALALDAVMHAQGPEGPRRIPAAHFFTSLFETALAPDEVLTGVDIPIQGDTQWGFAELARRTGDYAMVGLAAVARPGTIRLGWFSVGQTAILAHRAAAILTEGGPLEAACTALADDLPAHDDPQASAAMRLHLARVLLRRVVGAWGER</sequence>
<dbReference type="InterPro" id="IPR036683">
    <property type="entry name" value="CO_DH_flav_C_dom_sf"/>
</dbReference>
<dbReference type="PANTHER" id="PTHR42659:SF2">
    <property type="entry name" value="XANTHINE DEHYDROGENASE SUBUNIT C-RELATED"/>
    <property type="match status" value="1"/>
</dbReference>
<evidence type="ECO:0000313" key="6">
    <source>
        <dbReference type="Proteomes" id="UP000186308"/>
    </source>
</evidence>
<evidence type="ECO:0000256" key="1">
    <source>
        <dbReference type="ARBA" id="ARBA00022630"/>
    </source>
</evidence>
<dbReference type="Proteomes" id="UP000186308">
    <property type="component" value="Unassembled WGS sequence"/>
</dbReference>
<evidence type="ECO:0000256" key="2">
    <source>
        <dbReference type="ARBA" id="ARBA00022827"/>
    </source>
</evidence>
<dbReference type="RefSeq" id="WP_029311709.1">
    <property type="nucleotide sequence ID" value="NZ_FTNE01000001.1"/>
</dbReference>
<dbReference type="InterPro" id="IPR002346">
    <property type="entry name" value="Mopterin_DH_FAD-bd"/>
</dbReference>
<dbReference type="AlphaFoldDB" id="A0A8G2CHB7"/>
<keyword evidence="1" id="KW-0285">Flavoprotein</keyword>
<keyword evidence="3" id="KW-0560">Oxidoreductase</keyword>
<accession>A0A8G2CHB7</accession>
<dbReference type="Pfam" id="PF03450">
    <property type="entry name" value="CO_deh_flav_C"/>
    <property type="match status" value="1"/>
</dbReference>